<keyword evidence="2" id="KW-0067">ATP-binding</keyword>
<evidence type="ECO:0000313" key="4">
    <source>
        <dbReference type="EMBL" id="WJZ90359.1"/>
    </source>
</evidence>
<dbReference type="PROSITE" id="PS50067">
    <property type="entry name" value="KINESIN_MOTOR_2"/>
    <property type="match status" value="1"/>
</dbReference>
<dbReference type="PROSITE" id="PS01189">
    <property type="entry name" value="RIBOSOMAL_S12E"/>
    <property type="match status" value="1"/>
</dbReference>
<evidence type="ECO:0000256" key="1">
    <source>
        <dbReference type="ARBA" id="ARBA00023175"/>
    </source>
</evidence>
<gene>
    <name evidence="4" type="ORF">VitviT2T_009508</name>
</gene>
<proteinExistence type="inferred from homology"/>
<dbReference type="PRINTS" id="PR00972">
    <property type="entry name" value="RIBSOMALS12E"/>
</dbReference>
<dbReference type="Pfam" id="PF00225">
    <property type="entry name" value="Kinesin"/>
    <property type="match status" value="1"/>
</dbReference>
<dbReference type="InterPro" id="IPR029064">
    <property type="entry name" value="Ribosomal_eL30-like_sf"/>
</dbReference>
<evidence type="ECO:0000256" key="2">
    <source>
        <dbReference type="PROSITE-ProRule" id="PRU00283"/>
    </source>
</evidence>
<dbReference type="InterPro" id="IPR047860">
    <property type="entry name" value="Ribosomal_eS12_CS"/>
</dbReference>
<dbReference type="SUPFAM" id="SSF55315">
    <property type="entry name" value="L30e-like"/>
    <property type="match status" value="1"/>
</dbReference>
<feature type="binding site" evidence="2">
    <location>
        <begin position="119"/>
        <end position="126"/>
    </location>
    <ligand>
        <name>ATP</name>
        <dbReference type="ChEBI" id="CHEBI:30616"/>
    </ligand>
</feature>
<accession>A0ABY9C5U6</accession>
<dbReference type="PANTHER" id="PTHR47972">
    <property type="entry name" value="KINESIN-LIKE PROTEIN KLP-3"/>
    <property type="match status" value="1"/>
</dbReference>
<dbReference type="InterPro" id="IPR000530">
    <property type="entry name" value="Ribosomal_eS12"/>
</dbReference>
<dbReference type="InterPro" id="IPR029055">
    <property type="entry name" value="Ntn_hydrolases_N"/>
</dbReference>
<keyword evidence="1 2" id="KW-0505">Motor protein</keyword>
<keyword evidence="2" id="KW-0547">Nucleotide-binding</keyword>
<dbReference type="Gene3D" id="3.60.20.10">
    <property type="entry name" value="Glutamine Phosphoribosylpyrophosphate, subunit 1, domain 1"/>
    <property type="match status" value="1"/>
</dbReference>
<name>A0ABY9C5U6_VITVI</name>
<dbReference type="InterPro" id="IPR027640">
    <property type="entry name" value="Kinesin-like_fam"/>
</dbReference>
<dbReference type="SMART" id="SM00129">
    <property type="entry name" value="KISc"/>
    <property type="match status" value="1"/>
</dbReference>
<sequence>MSGDESVMVEAAGAPPGETLDLMTALQLVLRKSLANGGLVRGLHEGAKAIEKHAAQLCVLAEDCNQPDYIKLVKALCADHNISLISVPSAKTLADVFEDTAPFAASVLDGYNVCIFAYGQTGTGKTFTMEGTDEARGVNFRTLEELFHIIKERQQQFRYDISVSVLEVYNEQIRDLLVTGTQPGVVTRRMKAREGLLKCKELGLSKNEMRKLLPIVDASSFDSGAFDGVLELLVRAGKSLPEAVMMMIPEAWQNDKNMDHDRKALYEYFSALMEP</sequence>
<dbReference type="Gene3D" id="3.30.1330.30">
    <property type="match status" value="1"/>
</dbReference>
<dbReference type="EMBL" id="CP126654">
    <property type="protein sequence ID" value="WJZ90359.1"/>
    <property type="molecule type" value="Genomic_DNA"/>
</dbReference>
<comment type="similarity">
    <text evidence="2">Belongs to the TRAFAC class myosin-kinesin ATPase superfamily. Kinesin family.</text>
</comment>
<protein>
    <recommendedName>
        <fullName evidence="3">Kinesin motor domain-containing protein</fullName>
    </recommendedName>
</protein>
<dbReference type="SUPFAM" id="SSF52540">
    <property type="entry name" value="P-loop containing nucleoside triphosphate hydrolases"/>
    <property type="match status" value="1"/>
</dbReference>
<dbReference type="Proteomes" id="UP001227230">
    <property type="component" value="Chromosome 7"/>
</dbReference>
<organism evidence="4 5">
    <name type="scientific">Vitis vinifera</name>
    <name type="common">Grape</name>
    <dbReference type="NCBI Taxonomy" id="29760"/>
    <lineage>
        <taxon>Eukaryota</taxon>
        <taxon>Viridiplantae</taxon>
        <taxon>Streptophyta</taxon>
        <taxon>Embryophyta</taxon>
        <taxon>Tracheophyta</taxon>
        <taxon>Spermatophyta</taxon>
        <taxon>Magnoliopsida</taxon>
        <taxon>eudicotyledons</taxon>
        <taxon>Gunneridae</taxon>
        <taxon>Pentapetalae</taxon>
        <taxon>rosids</taxon>
        <taxon>Vitales</taxon>
        <taxon>Vitaceae</taxon>
        <taxon>Viteae</taxon>
        <taxon>Vitis</taxon>
    </lineage>
</organism>
<dbReference type="SUPFAM" id="SSF56235">
    <property type="entry name" value="N-terminal nucleophile aminohydrolases (Ntn hydrolases)"/>
    <property type="match status" value="1"/>
</dbReference>
<reference evidence="4 5" key="1">
    <citation type="journal article" date="2023" name="Hortic Res">
        <title>The complete reference genome for grapevine (Vitis vinifera L.) genetics and breeding.</title>
        <authorList>
            <person name="Shi X."/>
            <person name="Cao S."/>
            <person name="Wang X."/>
            <person name="Huang S."/>
            <person name="Wang Y."/>
            <person name="Liu Z."/>
            <person name="Liu W."/>
            <person name="Leng X."/>
            <person name="Peng Y."/>
            <person name="Wang N."/>
            <person name="Wang Y."/>
            <person name="Ma Z."/>
            <person name="Xu X."/>
            <person name="Zhang F."/>
            <person name="Xue H."/>
            <person name="Zhong H."/>
            <person name="Wang Y."/>
            <person name="Zhang K."/>
            <person name="Velt A."/>
            <person name="Avia K."/>
            <person name="Holtgrawe D."/>
            <person name="Grimplet J."/>
            <person name="Matus J.T."/>
            <person name="Ware D."/>
            <person name="Wu X."/>
            <person name="Wang H."/>
            <person name="Liu C."/>
            <person name="Fang Y."/>
            <person name="Rustenholz C."/>
            <person name="Cheng Z."/>
            <person name="Xiao H."/>
            <person name="Zhou Y."/>
        </authorList>
    </citation>
    <scope>NUCLEOTIDE SEQUENCE [LARGE SCALE GENOMIC DNA]</scope>
    <source>
        <strain evidence="5">cv. Pinot noir / PN40024</strain>
        <tissue evidence="4">Leaf</tissue>
    </source>
</reference>
<dbReference type="InterPro" id="IPR001752">
    <property type="entry name" value="Kinesin_motor_dom"/>
</dbReference>
<keyword evidence="5" id="KW-1185">Reference proteome</keyword>
<feature type="domain" description="Kinesin motor" evidence="3">
    <location>
        <begin position="54"/>
        <end position="275"/>
    </location>
</feature>
<evidence type="ECO:0000259" key="3">
    <source>
        <dbReference type="PROSITE" id="PS50067"/>
    </source>
</evidence>
<dbReference type="InterPro" id="IPR027417">
    <property type="entry name" value="P-loop_NTPase"/>
</dbReference>
<dbReference type="PANTHER" id="PTHR47972:SF35">
    <property type="entry name" value="KINESIN-LIKE PROTEIN KIN-14Q"/>
    <property type="match status" value="1"/>
</dbReference>
<evidence type="ECO:0000313" key="5">
    <source>
        <dbReference type="Proteomes" id="UP001227230"/>
    </source>
</evidence>